<dbReference type="SUPFAM" id="SSF82693">
    <property type="entry name" value="Multidrug efflux transporter AcrB pore domain, PN1, PN2, PC1 and PC2 subdomains"/>
    <property type="match status" value="2"/>
</dbReference>
<dbReference type="Gene3D" id="1.20.1640.10">
    <property type="entry name" value="Multidrug efflux transporter AcrB transmembrane domain"/>
    <property type="match status" value="5"/>
</dbReference>
<feature type="transmembrane region" description="Helical" evidence="2">
    <location>
        <begin position="1064"/>
        <end position="1085"/>
    </location>
</feature>
<dbReference type="GO" id="GO:0005886">
    <property type="term" value="C:plasma membrane"/>
    <property type="evidence" value="ECO:0007669"/>
    <property type="project" value="TreeGrafter"/>
</dbReference>
<gene>
    <name evidence="3" type="ORF">AVDCRST_MAG55-1206</name>
</gene>
<feature type="compositionally biased region" description="Low complexity" evidence="1">
    <location>
        <begin position="247"/>
        <end position="287"/>
    </location>
</feature>
<evidence type="ECO:0000256" key="1">
    <source>
        <dbReference type="SAM" id="MobiDB-lite"/>
    </source>
</evidence>
<dbReference type="Gene3D" id="3.30.70.1440">
    <property type="entry name" value="Multidrug efflux transporter AcrB pore domain"/>
    <property type="match status" value="1"/>
</dbReference>
<dbReference type="SUPFAM" id="SSF82714">
    <property type="entry name" value="Multidrug efflux transporter AcrB TolC docking domain, DN and DC subdomains"/>
    <property type="match status" value="1"/>
</dbReference>
<feature type="transmembrane region" description="Helical" evidence="2">
    <location>
        <begin position="1012"/>
        <end position="1031"/>
    </location>
</feature>
<dbReference type="PANTHER" id="PTHR32063:SF0">
    <property type="entry name" value="SWARMING MOTILITY PROTEIN SWRC"/>
    <property type="match status" value="1"/>
</dbReference>
<dbReference type="PRINTS" id="PR00702">
    <property type="entry name" value="ACRIFLAVINRP"/>
</dbReference>
<sequence length="1178" mass="121936">MQAIVRWCLKNKSVVFLAAVILIAAGSYATTRLNQELLPDIEFPLVTVSTPVPGAGPDVVDEQVTQPLQGAVEGIEGIESVQATSSPGFSVLVIEFGLDVDTEQAEDEINDAINGVSLPEQAVLPEVARQSASQFPVLNISLSAKDGDLARVTEYAEDEAIPLIEDVEGVASADLVGGSERQLEVDLKPAELEERGIPAEAIIGAISGSNVNAPVGDVSVNGLSTPVRTTSELTTVEELRDLPVGVGTPATGASTGALTGAPTGAPAGASAPPSAASAPASAAPTAAEAQEPVLLSDVAEVGEASSDISGISRTNGEPSLGLNVVKEPEANSVEVAEGVTRALEQVREDLGEDDEVIVVFNSAEDVEESVNGLVEKALIGGLLAVGIIFLFLRSLRATLVTAVSLPTSILAALLFSWADNLTLNIVTLAGLTIAVGRVVDDAIVVLENSYRYVQEGYGPEEAALKGTTEVASAITSSTLTTTAVFLPLGLVGGIVSKFFLPLSLTVAFALIASLIVSITIIPVLTSVFIKRQTKWGAAKETRTDGNDREAIQDEGYEDDEYLANESRRSRRARRGSGVPRLLVVSLLVLVALFVGAVVAVGIGLLDGLPFVPAGVVEGSGGIADGVRNTVGGIDTGSPVFLVVAGAVALLLILGLTLLAARAARRSSARRRGESDGLLVNLYAPLLLWSLRHRLAVLVLALLAFVGGLVAIPFLAVSFFPPSEERLLQATVELPAGTAIGETSEKLRPFEEFMNGDRGVESYQLSIGGEDNFSPDSPLRAENQAQAFVALGENANVQKTLSRLAEEGRDRYGEGFQVQILQQGPPTGGIEITITGGNEDELRRASETVVDEVDRNDNVTNVQSDLSEVSPEIEVLVNAEDAAKAGLPPSAVSTSLGTLLGGTGSQVTLGDKPVAIGLPESSVDSIEEVRGLPLSSGQTVGDVAEVREVQAPAAISRDDGDRAVTVTGTITSEDTSSVSNEVNAALLGLNLPDGVTASVGGESEDIEESFRNLLLSIGVALVLVYLILVVFFGSLITPLIILLAVPLTTAGAFGALLLTGTALSLPALLGVLLLIGIVVSNAILLVDFAQNAREHHDTVDGAIFEAGRARLRPILMTALATIFALVPLAFGFGGGGSALISSSLAIPVIGGLFTSTFLTLLVVPVGYSLVRGGLRRKKG</sequence>
<feature type="transmembrane region" description="Helical" evidence="2">
    <location>
        <begin position="581"/>
        <end position="605"/>
    </location>
</feature>
<feature type="transmembrane region" description="Helical" evidence="2">
    <location>
        <begin position="1113"/>
        <end position="1131"/>
    </location>
</feature>
<dbReference type="PANTHER" id="PTHR32063">
    <property type="match status" value="1"/>
</dbReference>
<dbReference type="Gene3D" id="3.30.70.1320">
    <property type="entry name" value="Multidrug efflux transporter AcrB pore domain like"/>
    <property type="match status" value="2"/>
</dbReference>
<dbReference type="InterPro" id="IPR027463">
    <property type="entry name" value="AcrB_DN_DC_subdom"/>
</dbReference>
<feature type="transmembrane region" description="Helical" evidence="2">
    <location>
        <begin position="1038"/>
        <end position="1058"/>
    </location>
</feature>
<dbReference type="InterPro" id="IPR001036">
    <property type="entry name" value="Acrflvin-R"/>
</dbReference>
<keyword evidence="2" id="KW-0812">Transmembrane</keyword>
<protein>
    <submittedName>
        <fullName evidence="3">RND multidrug efflux transporter Acriflavin resistance protein</fullName>
    </submittedName>
</protein>
<dbReference type="Pfam" id="PF00873">
    <property type="entry name" value="ACR_tran"/>
    <property type="match status" value="3"/>
</dbReference>
<feature type="transmembrane region" description="Helical" evidence="2">
    <location>
        <begin position="694"/>
        <end position="719"/>
    </location>
</feature>
<reference evidence="3" key="1">
    <citation type="submission" date="2020-02" db="EMBL/GenBank/DDBJ databases">
        <authorList>
            <person name="Meier V. D."/>
        </authorList>
    </citation>
    <scope>NUCLEOTIDE SEQUENCE</scope>
    <source>
        <strain evidence="3">AVDCRST_MAG55</strain>
    </source>
</reference>
<feature type="transmembrane region" description="Helical" evidence="2">
    <location>
        <begin position="506"/>
        <end position="529"/>
    </location>
</feature>
<feature type="region of interest" description="Disordered" evidence="1">
    <location>
        <begin position="244"/>
        <end position="288"/>
    </location>
</feature>
<evidence type="ECO:0000256" key="2">
    <source>
        <dbReference type="SAM" id="Phobius"/>
    </source>
</evidence>
<dbReference type="EMBL" id="CADCUZ010000048">
    <property type="protein sequence ID" value="CAA9409290.1"/>
    <property type="molecule type" value="Genomic_DNA"/>
</dbReference>
<accession>A0A6J4P904</accession>
<keyword evidence="2" id="KW-1133">Transmembrane helix</keyword>
<feature type="transmembrane region" description="Helical" evidence="2">
    <location>
        <begin position="399"/>
        <end position="418"/>
    </location>
</feature>
<keyword evidence="2" id="KW-0472">Membrane</keyword>
<feature type="transmembrane region" description="Helical" evidence="2">
    <location>
        <begin position="639"/>
        <end position="660"/>
    </location>
</feature>
<dbReference type="SUPFAM" id="SSF82866">
    <property type="entry name" value="Multidrug efflux transporter AcrB transmembrane domain"/>
    <property type="match status" value="2"/>
</dbReference>
<feature type="transmembrane region" description="Helical" evidence="2">
    <location>
        <begin position="1143"/>
        <end position="1169"/>
    </location>
</feature>
<evidence type="ECO:0000313" key="3">
    <source>
        <dbReference type="EMBL" id="CAA9409290.1"/>
    </source>
</evidence>
<name>A0A6J4P904_9ACTN</name>
<organism evidence="3">
    <name type="scientific">uncultured Rubrobacteraceae bacterium</name>
    <dbReference type="NCBI Taxonomy" id="349277"/>
    <lineage>
        <taxon>Bacteria</taxon>
        <taxon>Bacillati</taxon>
        <taxon>Actinomycetota</taxon>
        <taxon>Rubrobacteria</taxon>
        <taxon>Rubrobacterales</taxon>
        <taxon>Rubrobacteraceae</taxon>
        <taxon>environmental samples</taxon>
    </lineage>
</organism>
<dbReference type="Gene3D" id="3.30.2090.10">
    <property type="entry name" value="Multidrug efflux transporter AcrB TolC docking domain, DN and DC subdomains"/>
    <property type="match status" value="3"/>
</dbReference>
<dbReference type="AlphaFoldDB" id="A0A6J4P904"/>
<dbReference type="GO" id="GO:0042910">
    <property type="term" value="F:xenobiotic transmembrane transporter activity"/>
    <property type="evidence" value="ECO:0007669"/>
    <property type="project" value="TreeGrafter"/>
</dbReference>
<dbReference type="Gene3D" id="3.30.70.1430">
    <property type="entry name" value="Multidrug efflux transporter AcrB pore domain"/>
    <property type="match status" value="2"/>
</dbReference>
<proteinExistence type="predicted"/>